<dbReference type="InterPro" id="IPR003188">
    <property type="entry name" value="PTS_IIA_lac/cel"/>
</dbReference>
<dbReference type="GO" id="GO:0016740">
    <property type="term" value="F:transferase activity"/>
    <property type="evidence" value="ECO:0007669"/>
    <property type="project" value="UniProtKB-KW"/>
</dbReference>
<evidence type="ECO:0000256" key="7">
    <source>
        <dbReference type="PROSITE-ProRule" id="PRU00418"/>
    </source>
</evidence>
<accession>A0A7X2TF18</accession>
<dbReference type="PIRSF" id="PIRSF000699">
    <property type="entry name" value="PTS_IILac_III"/>
    <property type="match status" value="1"/>
</dbReference>
<feature type="active site" description="Tele-phosphohistidine intermediate" evidence="5">
    <location>
        <position position="78"/>
    </location>
</feature>
<comment type="caution">
    <text evidence="8">The sequence shown here is derived from an EMBL/GenBank/DDBJ whole genome shotgun (WGS) entry which is preliminary data.</text>
</comment>
<evidence type="ECO:0000313" key="8">
    <source>
        <dbReference type="EMBL" id="MSS58264.1"/>
    </source>
</evidence>
<proteinExistence type="predicted"/>
<dbReference type="SUPFAM" id="SSF46973">
    <property type="entry name" value="Enzyme IIa from lactose specific PTS, IIa-lac"/>
    <property type="match status" value="1"/>
</dbReference>
<dbReference type="PROSITE" id="PS51095">
    <property type="entry name" value="PTS_EIIA_TYPE_3"/>
    <property type="match status" value="1"/>
</dbReference>
<evidence type="ECO:0000256" key="1">
    <source>
        <dbReference type="ARBA" id="ARBA00022448"/>
    </source>
</evidence>
<evidence type="ECO:0000256" key="6">
    <source>
        <dbReference type="PIRSR" id="PIRSR000699-2"/>
    </source>
</evidence>
<evidence type="ECO:0000256" key="5">
    <source>
        <dbReference type="PIRSR" id="PIRSR000699-1"/>
    </source>
</evidence>
<dbReference type="Gene3D" id="1.20.58.80">
    <property type="entry name" value="Phosphotransferase system, lactose/cellobiose-type IIA subunit"/>
    <property type="match status" value="1"/>
</dbReference>
<dbReference type="GO" id="GO:0046872">
    <property type="term" value="F:metal ion binding"/>
    <property type="evidence" value="ECO:0007669"/>
    <property type="project" value="UniProtKB-KW"/>
</dbReference>
<keyword evidence="6" id="KW-0479">Metal-binding</keyword>
<dbReference type="EMBL" id="VUMN01000009">
    <property type="protein sequence ID" value="MSS58264.1"/>
    <property type="molecule type" value="Genomic_DNA"/>
</dbReference>
<evidence type="ECO:0000256" key="3">
    <source>
        <dbReference type="ARBA" id="ARBA00022679"/>
    </source>
</evidence>
<protein>
    <submittedName>
        <fullName evidence="8">PTS lactose/cellobiose transporter subunit IIA</fullName>
    </submittedName>
</protein>
<dbReference type="Proteomes" id="UP000461880">
    <property type="component" value="Unassembled WGS sequence"/>
</dbReference>
<name>A0A7X2TF18_9FIRM</name>
<organism evidence="8 9">
    <name type="scientific">Stecheria intestinalis</name>
    <dbReference type="NCBI Taxonomy" id="2606630"/>
    <lineage>
        <taxon>Bacteria</taxon>
        <taxon>Bacillati</taxon>
        <taxon>Bacillota</taxon>
        <taxon>Erysipelotrichia</taxon>
        <taxon>Erysipelotrichales</taxon>
        <taxon>Erysipelotrichaceae</taxon>
        <taxon>Stecheria</taxon>
    </lineage>
</organism>
<keyword evidence="3" id="KW-0808">Transferase</keyword>
<dbReference type="RefSeq" id="WP_154503969.1">
    <property type="nucleotide sequence ID" value="NZ_VUMN01000009.1"/>
</dbReference>
<comment type="cofactor">
    <cofactor evidence="6">
        <name>Mg(2+)</name>
        <dbReference type="ChEBI" id="CHEBI:18420"/>
    </cofactor>
    <text evidence="6">Binds 1 Mg(2+) ion per trimer.</text>
</comment>
<evidence type="ECO:0000256" key="4">
    <source>
        <dbReference type="ARBA" id="ARBA00022683"/>
    </source>
</evidence>
<dbReference type="PANTHER" id="PTHR34382:SF7">
    <property type="entry name" value="PTS SYSTEM N,N'-DIACETYLCHITOBIOSE-SPECIFIC EIIA COMPONENT"/>
    <property type="match status" value="1"/>
</dbReference>
<dbReference type="AlphaFoldDB" id="A0A7X2TF18"/>
<reference evidence="8 9" key="1">
    <citation type="submission" date="2019-08" db="EMBL/GenBank/DDBJ databases">
        <title>In-depth cultivation of the pig gut microbiome towards novel bacterial diversity and tailored functional studies.</title>
        <authorList>
            <person name="Wylensek D."/>
            <person name="Hitch T.C.A."/>
            <person name="Clavel T."/>
        </authorList>
    </citation>
    <scope>NUCLEOTIDE SEQUENCE [LARGE SCALE GENOMIC DNA]</scope>
    <source>
        <strain evidence="8 9">Oil+RF-744-GAM-WT-6</strain>
    </source>
</reference>
<dbReference type="PANTHER" id="PTHR34382">
    <property type="entry name" value="PTS SYSTEM N,N'-DIACETYLCHITOBIOSE-SPECIFIC EIIA COMPONENT"/>
    <property type="match status" value="1"/>
</dbReference>
<dbReference type="GO" id="GO:0009401">
    <property type="term" value="P:phosphoenolpyruvate-dependent sugar phosphotransferase system"/>
    <property type="evidence" value="ECO:0007669"/>
    <property type="project" value="UniProtKB-KW"/>
</dbReference>
<sequence length="107" mass="11914">MGTAEEDRIAFQIIASAGTARSCFVEAMDLAEEGKIEAAEEKIREGKEEFRKGHQIHAELLQKMAEGTLGQVSLLLVHAEDQLMSAEDFSILSERIVQLEQQLLNKD</sequence>
<feature type="binding site" evidence="6">
    <location>
        <position position="81"/>
    </location>
    <ligand>
        <name>Mg(2+)</name>
        <dbReference type="ChEBI" id="CHEBI:18420"/>
        <note>ligand shared between all trimeric partners</note>
    </ligand>
</feature>
<evidence type="ECO:0000313" key="9">
    <source>
        <dbReference type="Proteomes" id="UP000461880"/>
    </source>
</evidence>
<keyword evidence="4" id="KW-0598">Phosphotransferase system</keyword>
<dbReference type="Pfam" id="PF02255">
    <property type="entry name" value="PTS_IIA"/>
    <property type="match status" value="1"/>
</dbReference>
<dbReference type="InterPro" id="IPR036542">
    <property type="entry name" value="PTS_IIA_lac/cel_sf"/>
</dbReference>
<keyword evidence="6" id="KW-0460">Magnesium</keyword>
<keyword evidence="1" id="KW-0813">Transport</keyword>
<gene>
    <name evidence="8" type="ORF">FYJ51_05020</name>
</gene>
<feature type="modified residue" description="Phosphohistidine; by HPr" evidence="7">
    <location>
        <position position="78"/>
    </location>
</feature>
<evidence type="ECO:0000256" key="2">
    <source>
        <dbReference type="ARBA" id="ARBA00022597"/>
    </source>
</evidence>
<keyword evidence="9" id="KW-1185">Reference proteome</keyword>
<keyword evidence="2" id="KW-0762">Sugar transport</keyword>